<dbReference type="SUPFAM" id="SSF53850">
    <property type="entry name" value="Periplasmic binding protein-like II"/>
    <property type="match status" value="1"/>
</dbReference>
<protein>
    <submittedName>
        <fullName evidence="1">Uncharacterized protein</fullName>
    </submittedName>
</protein>
<gene>
    <name evidence="1" type="ORF">SDC9_147346</name>
</gene>
<organism evidence="1">
    <name type="scientific">bioreactor metagenome</name>
    <dbReference type="NCBI Taxonomy" id="1076179"/>
    <lineage>
        <taxon>unclassified sequences</taxon>
        <taxon>metagenomes</taxon>
        <taxon>ecological metagenomes</taxon>
    </lineage>
</organism>
<proteinExistence type="predicted"/>
<comment type="caution">
    <text evidence="1">The sequence shown here is derived from an EMBL/GenBank/DDBJ whole genome shotgun (WGS) entry which is preliminary data.</text>
</comment>
<dbReference type="EMBL" id="VSSQ01046193">
    <property type="protein sequence ID" value="MPN00152.1"/>
    <property type="molecule type" value="Genomic_DNA"/>
</dbReference>
<evidence type="ECO:0000313" key="1">
    <source>
        <dbReference type="EMBL" id="MPN00152.1"/>
    </source>
</evidence>
<dbReference type="Gene3D" id="3.40.190.10">
    <property type="entry name" value="Periplasmic binding protein-like II"/>
    <property type="match status" value="1"/>
</dbReference>
<name>A0A645EFU0_9ZZZZ</name>
<reference evidence="1" key="1">
    <citation type="submission" date="2019-08" db="EMBL/GenBank/DDBJ databases">
        <authorList>
            <person name="Kucharzyk K."/>
            <person name="Murdoch R.W."/>
            <person name="Higgins S."/>
            <person name="Loffler F."/>
        </authorList>
    </citation>
    <scope>NUCLEOTIDE SEQUENCE</scope>
</reference>
<dbReference type="AlphaFoldDB" id="A0A645EFU0"/>
<accession>A0A645EFU0</accession>
<sequence>MAKNQGMASLYIWGENSMGYGQVFDENYKALLDKADAAVTMDEYKKAAGEIQKYYAETLPSAALFWDKHVQAYNSRFDGFVVDGTFGIINVETWLNLSETPGKK</sequence>
<dbReference type="Gene3D" id="3.10.105.10">
    <property type="entry name" value="Dipeptide-binding Protein, Domain 3"/>
    <property type="match status" value="1"/>
</dbReference>